<proteinExistence type="predicted"/>
<accession>A0A8H6I9F0</accession>
<evidence type="ECO:0000313" key="1">
    <source>
        <dbReference type="EMBL" id="KAF6761365.1"/>
    </source>
</evidence>
<dbReference type="OrthoDB" id="2906921at2759"/>
<dbReference type="InterPro" id="IPR011009">
    <property type="entry name" value="Kinase-like_dom_sf"/>
</dbReference>
<dbReference type="EMBL" id="JACGCI010000010">
    <property type="protein sequence ID" value="KAF6761365.1"/>
    <property type="molecule type" value="Genomic_DNA"/>
</dbReference>
<keyword evidence="1" id="KW-0418">Kinase</keyword>
<dbReference type="Proteomes" id="UP000521943">
    <property type="component" value="Unassembled WGS sequence"/>
</dbReference>
<keyword evidence="2" id="KW-1185">Reference proteome</keyword>
<protein>
    <submittedName>
        <fullName evidence="1">Other/AgaK1 protein kinase</fullName>
    </submittedName>
</protein>
<reference evidence="1 2" key="1">
    <citation type="submission" date="2020-07" db="EMBL/GenBank/DDBJ databases">
        <title>Comparative genomics of pyrophilous fungi reveals a link between fire events and developmental genes.</title>
        <authorList>
            <consortium name="DOE Joint Genome Institute"/>
            <person name="Steindorff A.S."/>
            <person name="Carver A."/>
            <person name="Calhoun S."/>
            <person name="Stillman K."/>
            <person name="Liu H."/>
            <person name="Lipzen A."/>
            <person name="Pangilinan J."/>
            <person name="Labutti K."/>
            <person name="Bruns T.D."/>
            <person name="Grigoriev I.V."/>
        </authorList>
    </citation>
    <scope>NUCLEOTIDE SEQUENCE [LARGE SCALE GENOMIC DNA]</scope>
    <source>
        <strain evidence="1 2">CBS 144469</strain>
    </source>
</reference>
<dbReference type="Gene3D" id="1.10.510.10">
    <property type="entry name" value="Transferase(Phosphotransferase) domain 1"/>
    <property type="match status" value="1"/>
</dbReference>
<dbReference type="SUPFAM" id="SSF56112">
    <property type="entry name" value="Protein kinase-like (PK-like)"/>
    <property type="match status" value="1"/>
</dbReference>
<sequence length="376" mass="43090">MKLIKLGSLTSTVQWTFRSWKEGYPVTNDVDQWVWTADGEDLPAWEKDVAVTWARWKFLSPFFASHGIYIYELDPPYGKTPARPPLYPKPRHFDSDVWPWPRRAYKEDRELNFELIQVVRVWPARDANGRELMLRLASGPVPTDELRAFKRLNTAKARSDPRNHTLPILKYLTFDGLVFVVMPRWSPVAFSPSARVSKVSELVHLAEVFYEGLEFLHENRIAHRDHYPGNAVLNSLMDHDEALGLRVPGEVRYAFIDFGAALVLPMDTDIDAVYVEREMRIGSLGLGLQPGVCNPFKDDVLLLTSLIQHTVRVIEDIVPEIGVFFDNILRGDYNSCPLASEALRRFRVVRSSLSELQLEQPPSGPFRTNSQVQPDY</sequence>
<name>A0A8H6I9F0_9AGAR</name>
<organism evidence="1 2">
    <name type="scientific">Ephemerocybe angulata</name>
    <dbReference type="NCBI Taxonomy" id="980116"/>
    <lineage>
        <taxon>Eukaryota</taxon>
        <taxon>Fungi</taxon>
        <taxon>Dikarya</taxon>
        <taxon>Basidiomycota</taxon>
        <taxon>Agaricomycotina</taxon>
        <taxon>Agaricomycetes</taxon>
        <taxon>Agaricomycetidae</taxon>
        <taxon>Agaricales</taxon>
        <taxon>Agaricineae</taxon>
        <taxon>Psathyrellaceae</taxon>
        <taxon>Ephemerocybe</taxon>
    </lineage>
</organism>
<dbReference type="AlphaFoldDB" id="A0A8H6I9F0"/>
<evidence type="ECO:0000313" key="2">
    <source>
        <dbReference type="Proteomes" id="UP000521943"/>
    </source>
</evidence>
<gene>
    <name evidence="1" type="ORF">DFP72DRAFT_880920</name>
</gene>
<keyword evidence="1" id="KW-0808">Transferase</keyword>
<comment type="caution">
    <text evidence="1">The sequence shown here is derived from an EMBL/GenBank/DDBJ whole genome shotgun (WGS) entry which is preliminary data.</text>
</comment>
<dbReference type="GO" id="GO:0016301">
    <property type="term" value="F:kinase activity"/>
    <property type="evidence" value="ECO:0007669"/>
    <property type="project" value="UniProtKB-KW"/>
</dbReference>